<dbReference type="OrthoDB" id="9816344at2"/>
<dbReference type="InterPro" id="IPR018062">
    <property type="entry name" value="HTH_AraC-typ_CS"/>
</dbReference>
<dbReference type="SUPFAM" id="SSF52317">
    <property type="entry name" value="Class I glutamine amidotransferase-like"/>
    <property type="match status" value="1"/>
</dbReference>
<evidence type="ECO:0000256" key="2">
    <source>
        <dbReference type="ARBA" id="ARBA00023125"/>
    </source>
</evidence>
<proteinExistence type="predicted"/>
<evidence type="ECO:0000259" key="4">
    <source>
        <dbReference type="PROSITE" id="PS01124"/>
    </source>
</evidence>
<dbReference type="Proteomes" id="UP000184226">
    <property type="component" value="Unassembled WGS sequence"/>
</dbReference>
<feature type="domain" description="HTH araC/xylS-type" evidence="4">
    <location>
        <begin position="239"/>
        <end position="337"/>
    </location>
</feature>
<dbReference type="Gene3D" id="3.40.50.880">
    <property type="match status" value="1"/>
</dbReference>
<dbReference type="PANTHER" id="PTHR43130:SF3">
    <property type="entry name" value="HTH-TYPE TRANSCRIPTIONAL REGULATOR RV1931C"/>
    <property type="match status" value="1"/>
</dbReference>
<dbReference type="SUPFAM" id="SSF46689">
    <property type="entry name" value="Homeodomain-like"/>
    <property type="match status" value="2"/>
</dbReference>
<dbReference type="PROSITE" id="PS01124">
    <property type="entry name" value="HTH_ARAC_FAMILY_2"/>
    <property type="match status" value="1"/>
</dbReference>
<dbReference type="InterPro" id="IPR029062">
    <property type="entry name" value="Class_I_gatase-like"/>
</dbReference>
<dbReference type="Pfam" id="PF01965">
    <property type="entry name" value="DJ-1_PfpI"/>
    <property type="match status" value="1"/>
</dbReference>
<dbReference type="PROSITE" id="PS00041">
    <property type="entry name" value="HTH_ARAC_FAMILY_1"/>
    <property type="match status" value="1"/>
</dbReference>
<evidence type="ECO:0000256" key="3">
    <source>
        <dbReference type="ARBA" id="ARBA00023163"/>
    </source>
</evidence>
<dbReference type="Pfam" id="PF12833">
    <property type="entry name" value="HTH_18"/>
    <property type="match status" value="1"/>
</dbReference>
<keyword evidence="6" id="KW-1185">Reference proteome</keyword>
<keyword evidence="1" id="KW-0805">Transcription regulation</keyword>
<evidence type="ECO:0000256" key="1">
    <source>
        <dbReference type="ARBA" id="ARBA00023015"/>
    </source>
</evidence>
<evidence type="ECO:0000313" key="5">
    <source>
        <dbReference type="EMBL" id="SHI28952.1"/>
    </source>
</evidence>
<dbReference type="RefSeq" id="WP_073109199.1">
    <property type="nucleotide sequence ID" value="NZ_FQXE01000020.1"/>
</dbReference>
<dbReference type="CDD" id="cd03136">
    <property type="entry name" value="GATase1_AraC_ArgR_like"/>
    <property type="match status" value="1"/>
</dbReference>
<dbReference type="Gene3D" id="1.10.10.60">
    <property type="entry name" value="Homeodomain-like"/>
    <property type="match status" value="1"/>
</dbReference>
<name>A0A1M5ZXK3_9BURK</name>
<gene>
    <name evidence="5" type="ORF">SAMN04488135_12037</name>
</gene>
<organism evidence="5 6">
    <name type="scientific">Pollutimonas bauzanensis</name>
    <dbReference type="NCBI Taxonomy" id="658167"/>
    <lineage>
        <taxon>Bacteria</taxon>
        <taxon>Pseudomonadati</taxon>
        <taxon>Pseudomonadota</taxon>
        <taxon>Betaproteobacteria</taxon>
        <taxon>Burkholderiales</taxon>
        <taxon>Alcaligenaceae</taxon>
        <taxon>Pollutimonas</taxon>
    </lineage>
</organism>
<reference evidence="5 6" key="1">
    <citation type="submission" date="2016-11" db="EMBL/GenBank/DDBJ databases">
        <authorList>
            <person name="Jaros S."/>
            <person name="Januszkiewicz K."/>
            <person name="Wedrychowicz H."/>
        </authorList>
    </citation>
    <scope>NUCLEOTIDE SEQUENCE [LARGE SCALE GENOMIC DNA]</scope>
    <source>
        <strain evidence="5 6">CGMCC 1.10190</strain>
    </source>
</reference>
<keyword evidence="3" id="KW-0804">Transcription</keyword>
<sequence>MLSERPDSRIAARPQEDAPSAPLRVGIVLLHQFTLTAFAGFLDVLRLASDYGGNSRQILIRWRVMSVDGAPRRSSAGTLQVELTDLGDVGDFDYIAVCGGNSYTNTTPSKKLSAWLVQAYKHKVILLGLCTGTFAIAQAGIVGNRAVCVHWNVIEEFQRQFPTIKCNVDNLFVDAGALVTCAGSTAAIDLALYLLTRHYGKEKAQQALRHMMLHSIRPARLPQAHFYIDLDQVSDLRVHKAVHFIEQRIDDFPSVSSIAAHVGVSPRQLERIFKAALNTTPAALHRVMRLQYGKWLVTNTRDSITEIALSCGFSDSSHFAREFKLLFGETPRTFRGG</sequence>
<dbReference type="SMART" id="SM00342">
    <property type="entry name" value="HTH_ARAC"/>
    <property type="match status" value="1"/>
</dbReference>
<dbReference type="InterPro" id="IPR020449">
    <property type="entry name" value="Tscrpt_reg_AraC-type_HTH"/>
</dbReference>
<dbReference type="InterPro" id="IPR009057">
    <property type="entry name" value="Homeodomain-like_sf"/>
</dbReference>
<accession>A0A1M5ZXK3</accession>
<keyword evidence="2 5" id="KW-0238">DNA-binding</keyword>
<dbReference type="InterPro" id="IPR018060">
    <property type="entry name" value="HTH_AraC"/>
</dbReference>
<dbReference type="GO" id="GO:0043565">
    <property type="term" value="F:sequence-specific DNA binding"/>
    <property type="evidence" value="ECO:0007669"/>
    <property type="project" value="InterPro"/>
</dbReference>
<dbReference type="PRINTS" id="PR00032">
    <property type="entry name" value="HTHARAC"/>
</dbReference>
<dbReference type="GO" id="GO:0003700">
    <property type="term" value="F:DNA-binding transcription factor activity"/>
    <property type="evidence" value="ECO:0007669"/>
    <property type="project" value="InterPro"/>
</dbReference>
<dbReference type="InterPro" id="IPR052158">
    <property type="entry name" value="INH-QAR"/>
</dbReference>
<dbReference type="EMBL" id="FQXE01000020">
    <property type="protein sequence ID" value="SHI28952.1"/>
    <property type="molecule type" value="Genomic_DNA"/>
</dbReference>
<dbReference type="STRING" id="658167.SAMN04488135_12037"/>
<evidence type="ECO:0000313" key="6">
    <source>
        <dbReference type="Proteomes" id="UP000184226"/>
    </source>
</evidence>
<dbReference type="AlphaFoldDB" id="A0A1M5ZXK3"/>
<dbReference type="InterPro" id="IPR002818">
    <property type="entry name" value="DJ-1/PfpI"/>
</dbReference>
<dbReference type="PANTHER" id="PTHR43130">
    <property type="entry name" value="ARAC-FAMILY TRANSCRIPTIONAL REGULATOR"/>
    <property type="match status" value="1"/>
</dbReference>
<protein>
    <submittedName>
        <fullName evidence="5">Transcriptional regulator GlxA family, contains an amidase domain and an AraC-type DNA-binding HTH domain</fullName>
    </submittedName>
</protein>